<evidence type="ECO:0000256" key="3">
    <source>
        <dbReference type="ARBA" id="ARBA00022692"/>
    </source>
</evidence>
<keyword evidence="3" id="KW-0812">Transmembrane</keyword>
<reference evidence="8 9" key="1">
    <citation type="journal article" date="2024" name="Nat. Commun.">
        <title>Phylogenomics reveals the evolutionary origins of lichenization in chlorophyte algae.</title>
        <authorList>
            <person name="Puginier C."/>
            <person name="Libourel C."/>
            <person name="Otte J."/>
            <person name="Skaloud P."/>
            <person name="Haon M."/>
            <person name="Grisel S."/>
            <person name="Petersen M."/>
            <person name="Berrin J.G."/>
            <person name="Delaux P.M."/>
            <person name="Dal Grande F."/>
            <person name="Keller J."/>
        </authorList>
    </citation>
    <scope>NUCLEOTIDE SEQUENCE [LARGE SCALE GENOMIC DNA]</scope>
    <source>
        <strain evidence="8 9">SAG 216-7</strain>
    </source>
</reference>
<evidence type="ECO:0000256" key="1">
    <source>
        <dbReference type="ARBA" id="ARBA00004606"/>
    </source>
</evidence>
<evidence type="ECO:0000256" key="2">
    <source>
        <dbReference type="ARBA" id="ARBA00006462"/>
    </source>
</evidence>
<evidence type="ECO:0000256" key="6">
    <source>
        <dbReference type="ARBA" id="ARBA00023136"/>
    </source>
</evidence>
<keyword evidence="6" id="KW-0472">Membrane</keyword>
<evidence type="ECO:0000256" key="5">
    <source>
        <dbReference type="ARBA" id="ARBA00022989"/>
    </source>
</evidence>
<dbReference type="Proteomes" id="UP001491310">
    <property type="component" value="Unassembled WGS sequence"/>
</dbReference>
<dbReference type="InterPro" id="IPR026050">
    <property type="entry name" value="C1GALT1/C1GALT1_chp1"/>
</dbReference>
<accession>A0ABR2YZ16</accession>
<evidence type="ECO:0000256" key="7">
    <source>
        <dbReference type="SAM" id="MobiDB-lite"/>
    </source>
</evidence>
<comment type="similarity">
    <text evidence="2">Belongs to the glycosyltransferase 31 family. Beta3-Gal-T subfamily.</text>
</comment>
<evidence type="ECO:0000313" key="8">
    <source>
        <dbReference type="EMBL" id="KAK9917000.1"/>
    </source>
</evidence>
<gene>
    <name evidence="8" type="ORF">WJX75_009748</name>
</gene>
<proteinExistence type="inferred from homology"/>
<organism evidence="8 9">
    <name type="scientific">Coccomyxa subellipsoidea</name>
    <dbReference type="NCBI Taxonomy" id="248742"/>
    <lineage>
        <taxon>Eukaryota</taxon>
        <taxon>Viridiplantae</taxon>
        <taxon>Chlorophyta</taxon>
        <taxon>core chlorophytes</taxon>
        <taxon>Trebouxiophyceae</taxon>
        <taxon>Trebouxiophyceae incertae sedis</taxon>
        <taxon>Coccomyxaceae</taxon>
        <taxon>Coccomyxa</taxon>
    </lineage>
</organism>
<comment type="caution">
    <text evidence="8">The sequence shown here is derived from an EMBL/GenBank/DDBJ whole genome shotgun (WGS) entry which is preliminary data.</text>
</comment>
<comment type="subcellular location">
    <subcellularLocation>
        <location evidence="1">Membrane</location>
        <topology evidence="1">Single-pass type II membrane protein</topology>
    </subcellularLocation>
</comment>
<dbReference type="EMBL" id="JALJOT010000003">
    <property type="protein sequence ID" value="KAK9917000.1"/>
    <property type="molecule type" value="Genomic_DNA"/>
</dbReference>
<evidence type="ECO:0000256" key="4">
    <source>
        <dbReference type="ARBA" id="ARBA00022968"/>
    </source>
</evidence>
<keyword evidence="9" id="KW-1185">Reference proteome</keyword>
<evidence type="ECO:0000313" key="9">
    <source>
        <dbReference type="Proteomes" id="UP001491310"/>
    </source>
</evidence>
<dbReference type="PANTHER" id="PTHR23033:SF50">
    <property type="entry name" value="HEXOSYLTRANSFERASE"/>
    <property type="match status" value="1"/>
</dbReference>
<keyword evidence="5" id="KW-1133">Transmembrane helix</keyword>
<feature type="region of interest" description="Disordered" evidence="7">
    <location>
        <begin position="18"/>
        <end position="49"/>
    </location>
</feature>
<name>A0ABR2YZ16_9CHLO</name>
<keyword evidence="4" id="KW-0735">Signal-anchor</keyword>
<sequence length="502" mass="54905">MAGVLTLFVSSGPKKDLLRSNWRGGSDGPKADLSALERQQEERAMSSRAQDIAQLEAQVRELERQVAALVPRRERAESKVFEMPAATHFSKDDLAAAVSADITQLPLVKAGRQLRQGVRTVVALDAQPSAEQQSEAAAAGETWVFYPNDLPKRSAYSGDTRWALTPFLAHQALNGSSYKWLLFGGADTVFFPEAVLQMLEDFDPQVPYIITDNLWWGGQHGGPNKGAPRCLPCHSADNRDLLDLTTGFGSPRQNESPPIQPRDWGFAPPVGCPCTPQLLCGAGNLRDLGQGVEGLSHQPCTGDVPFPASKGYSIHGGAGVIFSIGLLEPLSLAAMEECVRGVSSGSGEAFLTECLWTKGFAPTDPGFSVYRPPVRLFDPFQWTGHDDAVQGHGVWEMTNRMKMRKDRMPLQTLLSTMPGSGTRVRQLEWDVSPEDTCNLECQDLLHYMVSAHVASSSQPSTDEAAKEIRRLAAKYAWWWDAHKRDAEPATIYWSIDAAITSG</sequence>
<dbReference type="PANTHER" id="PTHR23033">
    <property type="entry name" value="BETA1,3-GALACTOSYLTRANSFERASE"/>
    <property type="match status" value="1"/>
</dbReference>
<protein>
    <submittedName>
        <fullName evidence="8">Uncharacterized protein</fullName>
    </submittedName>
</protein>